<organism evidence="2 3">
    <name type="scientific">Sarcophilus harrisii</name>
    <name type="common">Tasmanian devil</name>
    <name type="synonym">Sarcophilus laniarius</name>
    <dbReference type="NCBI Taxonomy" id="9305"/>
    <lineage>
        <taxon>Eukaryota</taxon>
        <taxon>Metazoa</taxon>
        <taxon>Chordata</taxon>
        <taxon>Craniata</taxon>
        <taxon>Vertebrata</taxon>
        <taxon>Euteleostomi</taxon>
        <taxon>Mammalia</taxon>
        <taxon>Metatheria</taxon>
        <taxon>Dasyuromorphia</taxon>
        <taxon>Dasyuridae</taxon>
        <taxon>Sarcophilus</taxon>
    </lineage>
</organism>
<feature type="compositionally biased region" description="Polar residues" evidence="1">
    <location>
        <begin position="1465"/>
        <end position="1477"/>
    </location>
</feature>
<feature type="region of interest" description="Disordered" evidence="1">
    <location>
        <begin position="1197"/>
        <end position="1604"/>
    </location>
</feature>
<dbReference type="Ensembl" id="ENSSHAT00000037654.1">
    <property type="protein sequence ID" value="ENSSHAP00000025268.1"/>
    <property type="gene ID" value="ENSSHAG00000032206.1"/>
</dbReference>
<dbReference type="GeneTree" id="ENSGT00940000166717"/>
<keyword evidence="3" id="KW-1185">Reference proteome</keyword>
<feature type="region of interest" description="Disordered" evidence="1">
    <location>
        <begin position="202"/>
        <end position="262"/>
    </location>
</feature>
<feature type="compositionally biased region" description="Polar residues" evidence="1">
    <location>
        <begin position="211"/>
        <end position="223"/>
    </location>
</feature>
<dbReference type="Proteomes" id="UP000007648">
    <property type="component" value="Unassembled WGS sequence"/>
</dbReference>
<gene>
    <name evidence="2" type="primary">LOC111719685</name>
</gene>
<name>A0A7N4NLM6_SARHA</name>
<reference evidence="2" key="3">
    <citation type="submission" date="2025-09" db="UniProtKB">
        <authorList>
            <consortium name="Ensembl"/>
        </authorList>
    </citation>
    <scope>IDENTIFICATION</scope>
</reference>
<proteinExistence type="predicted"/>
<feature type="compositionally biased region" description="Polar residues" evidence="1">
    <location>
        <begin position="1252"/>
        <end position="1261"/>
    </location>
</feature>
<feature type="region of interest" description="Disordered" evidence="1">
    <location>
        <begin position="1912"/>
        <end position="1965"/>
    </location>
</feature>
<evidence type="ECO:0000256" key="1">
    <source>
        <dbReference type="SAM" id="MobiDB-lite"/>
    </source>
</evidence>
<dbReference type="PANTHER" id="PTHR35825">
    <property type="entry name" value="CASEIN KINASE II SUBUNIT ALPHA PRIME-INTERACTING PROTEIN"/>
    <property type="match status" value="1"/>
</dbReference>
<sequence length="1965" mass="218873">MGRRYRLFPKASLVQTPPKDLCYHSKSVLLPCPPHRIAPKWERDPILRSERMNRFSDQLNSIQLPVYHYHRTEPATLPCLKNPATNSVPLPYLNYQVTPKPPPYPCHRSHSVLSLPNPDFRTRSNISLGTPPKDVKPPLHPKYYTESPVVLKRFPKISQGQNYQKEELPHLRQKSPALLFPEHRSEDLSHLKQQPPYLKVSPHREAEELSQPRQKPPASSSIPDYQLEATSPRKTRDYTLPDRQPSARSAPETCSPSAEAAQDNKQQVKILAFVLGGGKTKCLILQSPFKNHHFKTDMVLEKASDLEYLVNETSKQIDLHFRESTSPLPYLNQQSGTWASPSPLPKYVNRSTSTEVSWPQSNDRFTSLDPNQQARGTMKYPQSFIPCAKAASDPSLSLGTWESSGPFQCPEHATEASPGPDYKVKDTNWPPSPSGHKVKTPGPGADHFNEVSPNLSHQGTIPMGPGQRNSASLVWNSQPAAASNSKTQVIVPLFTSACSKLLSKNSLTLEYKSSSQANVGQQHDRPVDPNNPVNPSLCPEKQIQAVWDPDCQTIVILCSDDDAQSLNIFDHQEKEPRTPDNQTNHKFVGSQYQTQTVPDPHKIKPSLSGKTKVIPPLNHNHITESESQTKKTTQPASSLQQAISQLPDYWMALPQTSADSLKETTPDSSAQVIPYQTKADFWNKMLQDPDHQATTLLCQDNSVAPSLGIDHQVITPPCKGKNIETPSLGTDHQVLTLPCQDKTGTLSLGIDHQVITPPCQNENTETPSLVIDHQVITSPCQDETGTLSLGIDHQVITPPCQDENTEAPSLGIDHQVITSPCQDENTETPSLGIDHQVITPPCQDENTETPSLGIDHQVITPPCQGDTETPSLGIDHQVTIPPCQDENIEITSLDIDHQMTIPTCQNENIETPSLGIDHQVITPPGHNDSERSSLDIDHHIVNPPGQDHSEIPSLGIDHQVTTSPCQDDKTETLSLGIDHQMITPSCQDDNSEIPSLGINCQVIIPSCQDDTEILGIDQCIITPPCQNDNETPSLGIDHQVIILSCQNDTEIPSLSIDHQVITPPQQDDCETLSLGTDLQVITPPWQDDSKQSLMELDCKIIMLPRQDYIDHQFIAPPWQDDNETPPLGIDHKLITSSGQDDTKISSLGTDSHIITLSSHDYSKIPFLGKDHQITMSSGLDDRGTSSLGIGYQLTIQPEQDDRGTPSLGIDHQLTTPSQQDDGGTPSLGLDHQPTIRPEQDDRETPSLGIDHQLTTPSQQDDGGTPSFGLDHQPTTQPEQDDRGTPLLGIDHQLTTRPEQDDRRTPSLGMDHQLTTRPEQDDRGTPSLGIDHQLTTPPEQDDRVTLSLGIDHQLTTPPEQDDRGTPSLGLDHQLTTQPEQDDRGTPSLGIDHQFTTQPEQDDRETPSLAIDHQLTTRPEQDDRGTPSLVIDHQLTTPPEQDDRRTPSLGIDHQLTTPPEQDDRETLSLSKNHQLITSPEQDDRRIPSLAIDHQFTTRPEQDDRETPSLGIDHQLTTPPEQDDRGTPSLGIDHQLTTPPEQEDRRTPSLGIDHQLITPPEQDGNRRIPSLAIDHQLTTQPEQDDRGTPSLGIDHQHITRPHQNGGTNISWGIDHEITTLPGSDHLTITTSSPISQILKPSDQITILHDLNCEANMLMKPEYKNTTLLGYNKQVEIGPDTNNSQSILPTGKDDQVIVSLPPQKKTFSLSNVTHQKDIPIGYGHHQTIAPSTSDFRDQAQSGFQHQTVKKKEIPWRLKYIKPYIIQGRGNVSARTVHAIINSIPEEKIKRDICKQILFRQMKETPPQRPGECMSISYSICLECASWVPDGCLHDKGKKNQFEAEMLAIPMPLPGSDEEMGLKFVLKVPYNSFAFFTQVFPELNVQWPSYYSPYFPSFSHKQSVNYMPAEDKWLDNSKTDSYPQKIKTSENQQPVTEENLPQRRDGNEKSRGHDKGFKSLLEKFQRQRQN</sequence>
<dbReference type="PANTHER" id="PTHR35825:SF2">
    <property type="entry name" value="CASEIN KINASE II SUBUNIT ALPHA'-INTERACTING PROTEIN"/>
    <property type="match status" value="1"/>
</dbReference>
<feature type="region of interest" description="Disordered" evidence="1">
    <location>
        <begin position="940"/>
        <end position="967"/>
    </location>
</feature>
<feature type="compositionally biased region" description="Basic and acidic residues" evidence="1">
    <location>
        <begin position="1935"/>
        <end position="1965"/>
    </location>
</feature>
<accession>A0A7N4NLM6</accession>
<protein>
    <submittedName>
        <fullName evidence="2">Uncharacterized protein</fullName>
    </submittedName>
</protein>
<dbReference type="InterPro" id="IPR038954">
    <property type="entry name" value="CSNKA2IP"/>
</dbReference>
<evidence type="ECO:0000313" key="2">
    <source>
        <dbReference type="Ensembl" id="ENSSHAP00000025268.1"/>
    </source>
</evidence>
<feature type="region of interest" description="Disordered" evidence="1">
    <location>
        <begin position="399"/>
        <end position="422"/>
    </location>
</feature>
<reference evidence="2 3" key="1">
    <citation type="journal article" date="2011" name="Proc. Natl. Acad. Sci. U.S.A.">
        <title>Genetic diversity and population structure of the endangered marsupial Sarcophilus harrisii (Tasmanian devil).</title>
        <authorList>
            <person name="Miller W."/>
            <person name="Hayes V.M."/>
            <person name="Ratan A."/>
            <person name="Petersen D.C."/>
            <person name="Wittekindt N.E."/>
            <person name="Miller J."/>
            <person name="Walenz B."/>
            <person name="Knight J."/>
            <person name="Qi J."/>
            <person name="Zhao F."/>
            <person name="Wang Q."/>
            <person name="Bedoya-Reina O.C."/>
            <person name="Katiyar N."/>
            <person name="Tomsho L.P."/>
            <person name="Kasson L.M."/>
            <person name="Hardie R.A."/>
            <person name="Woodbridge P."/>
            <person name="Tindall E.A."/>
            <person name="Bertelsen M.F."/>
            <person name="Dixon D."/>
            <person name="Pyecroft S."/>
            <person name="Helgen K.M."/>
            <person name="Lesk A.M."/>
            <person name="Pringle T.H."/>
            <person name="Patterson N."/>
            <person name="Zhang Y."/>
            <person name="Kreiss A."/>
            <person name="Woods G.M."/>
            <person name="Jones M.E."/>
            <person name="Schuster S.C."/>
        </authorList>
    </citation>
    <scope>NUCLEOTIDE SEQUENCE [LARGE SCALE GENOMIC DNA]</scope>
</reference>
<reference evidence="2" key="2">
    <citation type="submission" date="2025-08" db="UniProtKB">
        <authorList>
            <consortium name="Ensembl"/>
        </authorList>
    </citation>
    <scope>IDENTIFICATION</scope>
</reference>
<evidence type="ECO:0000313" key="3">
    <source>
        <dbReference type="Proteomes" id="UP000007648"/>
    </source>
</evidence>
<feature type="region of interest" description="Disordered" evidence="1">
    <location>
        <begin position="596"/>
        <end position="616"/>
    </location>
</feature>
<feature type="compositionally biased region" description="Polar residues" evidence="1">
    <location>
        <begin position="1212"/>
        <end position="1221"/>
    </location>
</feature>